<sequence>MNIPTEPIGSIPRSPELIAALASGEVPPDRLDRMYDDAVRDTIARFEATGSPVITDGEQRKYENFWTYPVHGAPNTLPDGFQIPFAAGHIRRMPRLAHAPFRYERHADSYLEVARRYARVAVKQAVISPSALSLMYPPEGIPGYSRSEFIDDLLGEHEKEIRRCLAIGAHKVQVDFTEGRLAVKLDPTGELLNSFIDLNNLALGRFSEDERQRIGVHTCPGGDRDSTHSADVDYANLLPSLFELKAGNFYVALAGEPDPVQVLKMIRECIKPWQRVFVGVTAPIDPRIETAEQVRDRVLQAAEYIPLAQLGTTDDCGFAPFCDDCSTTRDTAFAKIRARVEGTAMAAAILEGSR</sequence>
<comment type="caution">
    <text evidence="1">The sequence shown here is derived from an EMBL/GenBank/DDBJ whole genome shotgun (WGS) entry which is preliminary data.</text>
</comment>
<keyword evidence="1" id="KW-0808">Transferase</keyword>
<dbReference type="EMBL" id="QYUP01000122">
    <property type="protein sequence ID" value="RJG14933.1"/>
    <property type="molecule type" value="Genomic_DNA"/>
</dbReference>
<keyword evidence="1" id="KW-0489">Methyltransferase</keyword>
<dbReference type="PANTHER" id="PTHR43844">
    <property type="entry name" value="METHIONINE SYNTHASE"/>
    <property type="match status" value="1"/>
</dbReference>
<dbReference type="RefSeq" id="WP_119811621.1">
    <property type="nucleotide sequence ID" value="NZ_QYUP01000122.1"/>
</dbReference>
<dbReference type="PANTHER" id="PTHR43844:SF2">
    <property type="entry name" value="SYNTHASE, VITAMIN-B12 INDEPENDENT, PUTATIVE (AFU_ORTHOLOGUE AFUA_3G12060)-RELATED"/>
    <property type="match status" value="1"/>
</dbReference>
<organism evidence="1 2">
    <name type="scientific">Massilia cavernae</name>
    <dbReference type="NCBI Taxonomy" id="2320864"/>
    <lineage>
        <taxon>Bacteria</taxon>
        <taxon>Pseudomonadati</taxon>
        <taxon>Pseudomonadota</taxon>
        <taxon>Betaproteobacteria</taxon>
        <taxon>Burkholderiales</taxon>
        <taxon>Oxalobacteraceae</taxon>
        <taxon>Telluria group</taxon>
        <taxon>Massilia</taxon>
    </lineage>
</organism>
<gene>
    <name evidence="1" type="ORF">D3872_15360</name>
</gene>
<keyword evidence="2" id="KW-1185">Reference proteome</keyword>
<dbReference type="AlphaFoldDB" id="A0A418XQZ5"/>
<dbReference type="Gene3D" id="3.20.20.210">
    <property type="match status" value="1"/>
</dbReference>
<dbReference type="GO" id="GO:0032259">
    <property type="term" value="P:methylation"/>
    <property type="evidence" value="ECO:0007669"/>
    <property type="project" value="UniProtKB-KW"/>
</dbReference>
<evidence type="ECO:0000313" key="1">
    <source>
        <dbReference type="EMBL" id="RJG14933.1"/>
    </source>
</evidence>
<protein>
    <submittedName>
        <fullName evidence="1">5-methyltetrahydropteroyltriglutamate--homocysteine methyltransferase</fullName>
    </submittedName>
</protein>
<accession>A0A418XQZ5</accession>
<name>A0A418XQZ5_9BURK</name>
<dbReference type="GO" id="GO:0008168">
    <property type="term" value="F:methyltransferase activity"/>
    <property type="evidence" value="ECO:0007669"/>
    <property type="project" value="UniProtKB-KW"/>
</dbReference>
<evidence type="ECO:0000313" key="2">
    <source>
        <dbReference type="Proteomes" id="UP000284006"/>
    </source>
</evidence>
<dbReference type="SUPFAM" id="SSF51726">
    <property type="entry name" value="UROD/MetE-like"/>
    <property type="match status" value="1"/>
</dbReference>
<dbReference type="OrthoDB" id="244285at2"/>
<reference evidence="1 2" key="1">
    <citation type="submission" date="2018-09" db="EMBL/GenBank/DDBJ databases">
        <authorList>
            <person name="Zhu H."/>
        </authorList>
    </citation>
    <scope>NUCLEOTIDE SEQUENCE [LARGE SCALE GENOMIC DNA]</scope>
    <source>
        <strain evidence="1 2">K1S02-61</strain>
    </source>
</reference>
<dbReference type="InterPro" id="IPR038071">
    <property type="entry name" value="UROD/MetE-like_sf"/>
</dbReference>
<proteinExistence type="predicted"/>
<dbReference type="Proteomes" id="UP000284006">
    <property type="component" value="Unassembled WGS sequence"/>
</dbReference>